<protein>
    <recommendedName>
        <fullName evidence="4">DUF3153 domain-containing protein</fullName>
    </recommendedName>
</protein>
<sequence>MHSRNKVIGLILIFMMTIVLSGCVNADYHVKVNMDGSGVYEMKILTNKLVLEELKDLKKSLQDDGYKIKTITEDGKTGWIAKKEVANVIDEPPGKRMQDHLSTLIQPKPVASTDPITGVGLGTPLFLSDLNSEQVKVNTGLLFIRANVDMEADLSDVSSDNPMAEAFMDQVKLRFLLTLPIEPDSHNADHVSDDGKTLTWNMEPGKKNPIQLSIKIPNPVFWVPIIIVTVLFLIGFVVWLIIRNRRKRKSASQAA</sequence>
<dbReference type="Pfam" id="PF11353">
    <property type="entry name" value="DUF3153"/>
    <property type="match status" value="1"/>
</dbReference>
<dbReference type="Proteomes" id="UP000315636">
    <property type="component" value="Unassembled WGS sequence"/>
</dbReference>
<evidence type="ECO:0000256" key="1">
    <source>
        <dbReference type="SAM" id="Phobius"/>
    </source>
</evidence>
<organism evidence="2 3">
    <name type="scientific">Melghirimyces algeriensis</name>
    <dbReference type="NCBI Taxonomy" id="910412"/>
    <lineage>
        <taxon>Bacteria</taxon>
        <taxon>Bacillati</taxon>
        <taxon>Bacillota</taxon>
        <taxon>Bacilli</taxon>
        <taxon>Bacillales</taxon>
        <taxon>Thermoactinomycetaceae</taxon>
        <taxon>Melghirimyces</taxon>
    </lineage>
</organism>
<evidence type="ECO:0008006" key="4">
    <source>
        <dbReference type="Google" id="ProtNLM"/>
    </source>
</evidence>
<keyword evidence="1" id="KW-1133">Transmembrane helix</keyword>
<dbReference type="RefSeq" id="WP_185956321.1">
    <property type="nucleotide sequence ID" value="NZ_FXTI01000010.1"/>
</dbReference>
<feature type="transmembrane region" description="Helical" evidence="1">
    <location>
        <begin position="221"/>
        <end position="242"/>
    </location>
</feature>
<keyword evidence="1" id="KW-0812">Transmembrane</keyword>
<dbReference type="AlphaFoldDB" id="A0A521ES81"/>
<evidence type="ECO:0000313" key="2">
    <source>
        <dbReference type="EMBL" id="SMO86796.1"/>
    </source>
</evidence>
<keyword evidence="1" id="KW-0472">Membrane</keyword>
<dbReference type="InterPro" id="IPR021499">
    <property type="entry name" value="DUF3153"/>
</dbReference>
<proteinExistence type="predicted"/>
<name>A0A521ES81_9BACL</name>
<accession>A0A521ES81</accession>
<keyword evidence="3" id="KW-1185">Reference proteome</keyword>
<evidence type="ECO:0000313" key="3">
    <source>
        <dbReference type="Proteomes" id="UP000315636"/>
    </source>
</evidence>
<dbReference type="EMBL" id="FXTI01000010">
    <property type="protein sequence ID" value="SMO86796.1"/>
    <property type="molecule type" value="Genomic_DNA"/>
</dbReference>
<gene>
    <name evidence="2" type="ORF">SAMN06264849_11096</name>
</gene>
<reference evidence="2 3" key="1">
    <citation type="submission" date="2017-05" db="EMBL/GenBank/DDBJ databases">
        <authorList>
            <person name="Varghese N."/>
            <person name="Submissions S."/>
        </authorList>
    </citation>
    <scope>NUCLEOTIDE SEQUENCE [LARGE SCALE GENOMIC DNA]</scope>
    <source>
        <strain evidence="2 3">DSM 45474</strain>
    </source>
</reference>
<dbReference type="PROSITE" id="PS51257">
    <property type="entry name" value="PROKAR_LIPOPROTEIN"/>
    <property type="match status" value="1"/>
</dbReference>